<gene>
    <name evidence="1" type="ORF">SPIL2461_LOCUS15146</name>
</gene>
<comment type="caution">
    <text evidence="1">The sequence shown here is derived from an EMBL/GenBank/DDBJ whole genome shotgun (WGS) entry which is preliminary data.</text>
</comment>
<dbReference type="OrthoDB" id="10469363at2759"/>
<evidence type="ECO:0000313" key="1">
    <source>
        <dbReference type="EMBL" id="CAE7564962.1"/>
    </source>
</evidence>
<name>A0A812U6E4_SYMPI</name>
<sequence>MSPQEVRAFDEQQTACARLFYHTDQGYLQGYMELDTWHWTAPAIYSSEAAPYPLELSVTRVDHIAYVWDEYCDKFSESSHKCGDYKMATFQGRPALPAASSTTPHA</sequence>
<accession>A0A812U6E4</accession>
<dbReference type="EMBL" id="CAJNIZ010036368">
    <property type="protein sequence ID" value="CAE7564962.1"/>
    <property type="molecule type" value="Genomic_DNA"/>
</dbReference>
<reference evidence="1" key="1">
    <citation type="submission" date="2021-02" db="EMBL/GenBank/DDBJ databases">
        <authorList>
            <person name="Dougan E. K."/>
            <person name="Rhodes N."/>
            <person name="Thang M."/>
            <person name="Chan C."/>
        </authorList>
    </citation>
    <scope>NUCLEOTIDE SEQUENCE</scope>
</reference>
<proteinExistence type="predicted"/>
<keyword evidence="2" id="KW-1185">Reference proteome</keyword>
<protein>
    <submittedName>
        <fullName evidence="1">Uncharacterized protein</fullName>
    </submittedName>
</protein>
<evidence type="ECO:0000313" key="2">
    <source>
        <dbReference type="Proteomes" id="UP000649617"/>
    </source>
</evidence>
<dbReference type="Proteomes" id="UP000649617">
    <property type="component" value="Unassembled WGS sequence"/>
</dbReference>
<organism evidence="1 2">
    <name type="scientific">Symbiodinium pilosum</name>
    <name type="common">Dinoflagellate</name>
    <dbReference type="NCBI Taxonomy" id="2952"/>
    <lineage>
        <taxon>Eukaryota</taxon>
        <taxon>Sar</taxon>
        <taxon>Alveolata</taxon>
        <taxon>Dinophyceae</taxon>
        <taxon>Suessiales</taxon>
        <taxon>Symbiodiniaceae</taxon>
        <taxon>Symbiodinium</taxon>
    </lineage>
</organism>
<dbReference type="AlphaFoldDB" id="A0A812U6E4"/>